<reference evidence="1 2" key="1">
    <citation type="submission" date="2016-11" db="EMBL/GenBank/DDBJ databases">
        <authorList>
            <person name="Jaros S."/>
            <person name="Januszkiewicz K."/>
            <person name="Wedrychowicz H."/>
        </authorList>
    </citation>
    <scope>NUCLEOTIDE SEQUENCE [LARGE SCALE GENOMIC DNA]</scope>
    <source>
        <strain evidence="1 2">DSM 26991</strain>
    </source>
</reference>
<dbReference type="EMBL" id="FQTV01000001">
    <property type="protein sequence ID" value="SHE34187.1"/>
    <property type="molecule type" value="Genomic_DNA"/>
</dbReference>
<dbReference type="Proteomes" id="UP000184509">
    <property type="component" value="Unassembled WGS sequence"/>
</dbReference>
<dbReference type="STRING" id="1297750.SAMN05444405_101158"/>
<organism evidence="1 2">
    <name type="scientific">Bacteroides luti</name>
    <dbReference type="NCBI Taxonomy" id="1297750"/>
    <lineage>
        <taxon>Bacteria</taxon>
        <taxon>Pseudomonadati</taxon>
        <taxon>Bacteroidota</taxon>
        <taxon>Bacteroidia</taxon>
        <taxon>Bacteroidales</taxon>
        <taxon>Bacteroidaceae</taxon>
        <taxon>Bacteroides</taxon>
    </lineage>
</organism>
<sequence length="50" mass="5985">MISMTNYQGNCTHYFRILLLFGYKISFVFDNSLNIINNMRKYTNNFVIPN</sequence>
<dbReference type="AlphaFoldDB" id="A0A1M4SQF9"/>
<protein>
    <submittedName>
        <fullName evidence="1">Uncharacterized protein</fullName>
    </submittedName>
</protein>
<evidence type="ECO:0000313" key="1">
    <source>
        <dbReference type="EMBL" id="SHE34187.1"/>
    </source>
</evidence>
<keyword evidence="2" id="KW-1185">Reference proteome</keyword>
<gene>
    <name evidence="1" type="ORF">SAMN05444405_101158</name>
</gene>
<accession>A0A1M4SQF9</accession>
<name>A0A1M4SQF9_9BACE</name>
<evidence type="ECO:0000313" key="2">
    <source>
        <dbReference type="Proteomes" id="UP000184509"/>
    </source>
</evidence>
<proteinExistence type="predicted"/>